<dbReference type="InterPro" id="IPR046373">
    <property type="entry name" value="Acyl-CoA_Oxase/DH_mid-dom_sf"/>
</dbReference>
<dbReference type="InterPro" id="IPR013107">
    <property type="entry name" value="Acyl-CoA_DH_C"/>
</dbReference>
<dbReference type="SUPFAM" id="SSF56645">
    <property type="entry name" value="Acyl-CoA dehydrogenase NM domain-like"/>
    <property type="match status" value="1"/>
</dbReference>
<dbReference type="InterPro" id="IPR037069">
    <property type="entry name" value="AcylCoA_DH/ox_N_sf"/>
</dbReference>
<protein>
    <submittedName>
        <fullName evidence="4">Unannotated protein</fullName>
    </submittedName>
</protein>
<evidence type="ECO:0000259" key="3">
    <source>
        <dbReference type="Pfam" id="PF08028"/>
    </source>
</evidence>
<dbReference type="AlphaFoldDB" id="A0A6J7J5A5"/>
<evidence type="ECO:0000259" key="2">
    <source>
        <dbReference type="Pfam" id="PF02771"/>
    </source>
</evidence>
<dbReference type="GO" id="GO:0016627">
    <property type="term" value="F:oxidoreductase activity, acting on the CH-CH group of donors"/>
    <property type="evidence" value="ECO:0007669"/>
    <property type="project" value="InterPro"/>
</dbReference>
<gene>
    <name evidence="4" type="ORF">UFOPK3674_01641</name>
</gene>
<evidence type="ECO:0000256" key="1">
    <source>
        <dbReference type="ARBA" id="ARBA00023002"/>
    </source>
</evidence>
<dbReference type="InterPro" id="IPR009100">
    <property type="entry name" value="AcylCoA_DH/oxidase_NM_dom_sf"/>
</dbReference>
<keyword evidence="1" id="KW-0560">Oxidoreductase</keyword>
<dbReference type="Pfam" id="PF08028">
    <property type="entry name" value="Acyl-CoA_dh_2"/>
    <property type="match status" value="1"/>
</dbReference>
<evidence type="ECO:0000313" key="4">
    <source>
        <dbReference type="EMBL" id="CAB4938309.1"/>
    </source>
</evidence>
<dbReference type="SUPFAM" id="SSF47203">
    <property type="entry name" value="Acyl-CoA dehydrogenase C-terminal domain-like"/>
    <property type="match status" value="1"/>
</dbReference>
<feature type="domain" description="Acyl-CoA dehydrogenase/oxidase N-terminal" evidence="2">
    <location>
        <begin position="48"/>
        <end position="114"/>
    </location>
</feature>
<dbReference type="Gene3D" id="1.10.540.10">
    <property type="entry name" value="Acyl-CoA dehydrogenase/oxidase, N-terminal domain"/>
    <property type="match status" value="1"/>
</dbReference>
<reference evidence="4" key="1">
    <citation type="submission" date="2020-05" db="EMBL/GenBank/DDBJ databases">
        <authorList>
            <person name="Chiriac C."/>
            <person name="Salcher M."/>
            <person name="Ghai R."/>
            <person name="Kavagutti S V."/>
        </authorList>
    </citation>
    <scope>NUCLEOTIDE SEQUENCE</scope>
</reference>
<dbReference type="InterPro" id="IPR036250">
    <property type="entry name" value="AcylCo_DH-like_C"/>
</dbReference>
<accession>A0A6J7J5A5</accession>
<proteinExistence type="predicted"/>
<dbReference type="Gene3D" id="1.20.140.10">
    <property type="entry name" value="Butyryl-CoA Dehydrogenase, subunit A, domain 3"/>
    <property type="match status" value="1"/>
</dbReference>
<dbReference type="GO" id="GO:0050660">
    <property type="term" value="F:flavin adenine dinucleotide binding"/>
    <property type="evidence" value="ECO:0007669"/>
    <property type="project" value="InterPro"/>
</dbReference>
<sequence>MATTPSAGEKTFFLNDIPPFTSLGGMPLSPEREEVIMRARDMVPALRERRLETKALRRLPDATAEELRANGLLNLRLPREHGGIEIDNQTYAAVIAELARGCGSTAWTVGIINDVWFLGGTVLPPEGREEFFASGLPGTAPFYPRKVAKGRKVEGGVRIEAGGEWPWASGSQLAGWVMPRVDLFNENDEFVDTLAPLIPMEDCEILDEWHMLAMGGSASNVIRIKDEVFVPDHRVGYMSRVLTNSHITDVPDFMRQPWLTGVIYGLAPISVGLGRAALEIYLERAAGRPIASTTYLDKSAAVRTHLIAAEAAQKIDAADLLLHRGCARLDMWAATGEDVSVADRTKTRADLGYAGKLAQEAVNMLMMDAGASALDDASPLSTIAADSLAMPMHAAFNVTTTLENYGAVLNGHMPPAMALGDHVFV</sequence>
<dbReference type="Gene3D" id="2.40.110.10">
    <property type="entry name" value="Butyryl-CoA Dehydrogenase, subunit A, domain 2"/>
    <property type="match status" value="1"/>
</dbReference>
<dbReference type="EMBL" id="CAFBMX010000008">
    <property type="protein sequence ID" value="CAB4938309.1"/>
    <property type="molecule type" value="Genomic_DNA"/>
</dbReference>
<name>A0A6J7J5A5_9ZZZZ</name>
<dbReference type="PIRSF" id="PIRSF016578">
    <property type="entry name" value="HsaA"/>
    <property type="match status" value="1"/>
</dbReference>
<organism evidence="4">
    <name type="scientific">freshwater metagenome</name>
    <dbReference type="NCBI Taxonomy" id="449393"/>
    <lineage>
        <taxon>unclassified sequences</taxon>
        <taxon>metagenomes</taxon>
        <taxon>ecological metagenomes</taxon>
    </lineage>
</organism>
<feature type="domain" description="Acyl-CoA dehydrogenase C-terminal" evidence="3">
    <location>
        <begin position="265"/>
        <end position="397"/>
    </location>
</feature>
<dbReference type="Pfam" id="PF02771">
    <property type="entry name" value="Acyl-CoA_dh_N"/>
    <property type="match status" value="1"/>
</dbReference>
<dbReference type="InterPro" id="IPR013786">
    <property type="entry name" value="AcylCoA_DH/ox_N"/>
</dbReference>